<dbReference type="PROSITE" id="PS50053">
    <property type="entry name" value="UBIQUITIN_2"/>
    <property type="match status" value="1"/>
</dbReference>
<dbReference type="SMART" id="SM00213">
    <property type="entry name" value="UBQ"/>
    <property type="match status" value="1"/>
</dbReference>
<feature type="domain" description="Ubiquitin-like" evidence="2">
    <location>
        <begin position="22"/>
        <end position="97"/>
    </location>
</feature>
<dbReference type="EMBL" id="CAMAPF010000112">
    <property type="protein sequence ID" value="CAH9101654.1"/>
    <property type="molecule type" value="Genomic_DNA"/>
</dbReference>
<dbReference type="Gene3D" id="3.10.20.90">
    <property type="entry name" value="Phosphatidylinositol 3-kinase Catalytic Subunit, Chain A, domain 1"/>
    <property type="match status" value="1"/>
</dbReference>
<feature type="compositionally biased region" description="Low complexity" evidence="1">
    <location>
        <begin position="554"/>
        <end position="571"/>
    </location>
</feature>
<dbReference type="GO" id="GO:0031593">
    <property type="term" value="F:polyubiquitin modification-dependent protein binding"/>
    <property type="evidence" value="ECO:0007669"/>
    <property type="project" value="TreeGrafter"/>
</dbReference>
<accession>A0AAV0EZY0</accession>
<keyword evidence="5" id="KW-1185">Reference proteome</keyword>
<dbReference type="PRINTS" id="PR00348">
    <property type="entry name" value="UBIQUITIN"/>
</dbReference>
<organism evidence="4 5">
    <name type="scientific">Cuscuta epithymum</name>
    <dbReference type="NCBI Taxonomy" id="186058"/>
    <lineage>
        <taxon>Eukaryota</taxon>
        <taxon>Viridiplantae</taxon>
        <taxon>Streptophyta</taxon>
        <taxon>Embryophyta</taxon>
        <taxon>Tracheophyta</taxon>
        <taxon>Spermatophyta</taxon>
        <taxon>Magnoliopsida</taxon>
        <taxon>eudicotyledons</taxon>
        <taxon>Gunneridae</taxon>
        <taxon>Pentapetalae</taxon>
        <taxon>asterids</taxon>
        <taxon>lamiids</taxon>
        <taxon>Solanales</taxon>
        <taxon>Convolvulaceae</taxon>
        <taxon>Cuscuteae</taxon>
        <taxon>Cuscuta</taxon>
        <taxon>Cuscuta subgen. Cuscuta</taxon>
    </lineage>
</organism>
<dbReference type="InterPro" id="IPR000626">
    <property type="entry name" value="Ubiquitin-like_dom"/>
</dbReference>
<proteinExistence type="predicted"/>
<name>A0AAV0EZY0_9ASTE</name>
<feature type="region of interest" description="Disordered" evidence="1">
    <location>
        <begin position="167"/>
        <end position="210"/>
    </location>
</feature>
<protein>
    <recommendedName>
        <fullName evidence="2">Ubiquitin-like domain-containing protein</fullName>
    </recommendedName>
</protein>
<dbReference type="GO" id="GO:0051787">
    <property type="term" value="F:misfolded protein binding"/>
    <property type="evidence" value="ECO:0007669"/>
    <property type="project" value="TreeGrafter"/>
</dbReference>
<dbReference type="InterPro" id="IPR019956">
    <property type="entry name" value="Ubiquitin_dom"/>
</dbReference>
<dbReference type="InterPro" id="IPR019954">
    <property type="entry name" value="Ubiquitin_CS"/>
</dbReference>
<dbReference type="Proteomes" id="UP001152523">
    <property type="component" value="Unassembled WGS sequence"/>
</dbReference>
<feature type="compositionally biased region" description="Polar residues" evidence="1">
    <location>
        <begin position="94"/>
        <end position="108"/>
    </location>
</feature>
<evidence type="ECO:0000256" key="1">
    <source>
        <dbReference type="SAM" id="MobiDB-lite"/>
    </source>
</evidence>
<evidence type="ECO:0000313" key="5">
    <source>
        <dbReference type="Proteomes" id="UP001152523"/>
    </source>
</evidence>
<evidence type="ECO:0000313" key="4">
    <source>
        <dbReference type="EMBL" id="CAH9128829.1"/>
    </source>
</evidence>
<dbReference type="FunFam" id="3.10.20.90:FF:000154">
    <property type="entry name" value="Large proline-rich protein BAG6"/>
    <property type="match status" value="1"/>
</dbReference>
<comment type="caution">
    <text evidence="4">The sequence shown here is derived from an EMBL/GenBank/DDBJ whole genome shotgun (WGS) entry which is preliminary data.</text>
</comment>
<dbReference type="SUPFAM" id="SSF54236">
    <property type="entry name" value="Ubiquitin-like"/>
    <property type="match status" value="1"/>
</dbReference>
<feature type="region of interest" description="Disordered" evidence="1">
    <location>
        <begin position="94"/>
        <end position="128"/>
    </location>
</feature>
<evidence type="ECO:0000259" key="2">
    <source>
        <dbReference type="PROSITE" id="PS50053"/>
    </source>
</evidence>
<evidence type="ECO:0000313" key="3">
    <source>
        <dbReference type="EMBL" id="CAH9101654.1"/>
    </source>
</evidence>
<feature type="compositionally biased region" description="Polar residues" evidence="1">
    <location>
        <begin position="514"/>
        <end position="523"/>
    </location>
</feature>
<dbReference type="GO" id="GO:0036503">
    <property type="term" value="P:ERAD pathway"/>
    <property type="evidence" value="ECO:0007669"/>
    <property type="project" value="TreeGrafter"/>
</dbReference>
<dbReference type="EMBL" id="CAMAPF010000953">
    <property type="protein sequence ID" value="CAH9128829.1"/>
    <property type="molecule type" value="Genomic_DNA"/>
</dbReference>
<feature type="compositionally biased region" description="Polar residues" evidence="1">
    <location>
        <begin position="444"/>
        <end position="497"/>
    </location>
</feature>
<dbReference type="InterPro" id="IPR029071">
    <property type="entry name" value="Ubiquitin-like_domsf"/>
</dbReference>
<gene>
    <name evidence="3" type="ORF">CEPIT_LOCUS15700</name>
    <name evidence="4" type="ORF">CEPIT_LOCUS29377</name>
</gene>
<feature type="region of interest" description="Disordered" evidence="1">
    <location>
        <begin position="427"/>
        <end position="576"/>
    </location>
</feature>
<dbReference type="PANTHER" id="PTHR15204:SF5">
    <property type="entry name" value="LARGE PROLINE-RICH PROTEIN BAG6 ISOFORM X1"/>
    <property type="match status" value="1"/>
</dbReference>
<sequence>MANDQRSEGPSMGSGAYSESTVNINIKTLDSQNHSFEVDTNMQVSDLKEKVASRTGVPVTQQRLIYRGKALMDDHLLSEYNMENGDTLHLVRRQPSQSQFTPTASNAEATPGNGARGQEPTTGAPRSRIGHISHSVVLGTFNVGDQGEGFVPDLNRVIGEALSSIRLGSQTGGHHPGMQVSAPNAAPQGNEAQGLPRNYSSQNQQPVQAFPTQPLSEGIQIPLGAAIAVPSLNMPIPDSLHTLTEFMNRMESVLSHYASQPNQSTTESSSVPLPTNSHGQSTPETLSIVLRHTERLVGSHVTSALSHIAGRLEQAGNSTDLTIRGQLQTESVQLGLAMQHLGAQFLELGRTMLTLRMGQSPAESSVNAGPSVYISPSGPNPIMVQPFPLQTYSLFGGPASGQSNPTGGFIPFGIGSAARNVNIHIHTVGSRPTNGGGAEGDLASGTSSDSTAPPTRSTSTGAFVSPRPSVSFSGASQPGPLESTTVPEQATSSSVKAETSEVGESQGECHQVSGEPNVSSAEGSQGGHHLPRASSAAPIGLGIGDLQPKRRIRQPISQSRSDESAASPSSQGEQSIRDGQQILQSLASLPSGQTSHPASGIIGNPSFGENYQPDISNVMSQVLQSPALNGLLGGISQQTGLGSPDAFRNMMQQLTQSPGMMNTVNQIAQQIDTQDLGSMFSGLGVGPGSGGSGVNLSNMFQQMMPLVSQALGGISTTPAAQQASRAETRQGDIGLTREGMTPTNQSFQTGVQDMVRRIEHRGTPEDIFRSIVENAVEVNYNRSNNEGENLVNALCSTEGLANEFMEVLQRDVSRRLRDEVKPPRKP</sequence>
<dbReference type="PROSITE" id="PS00299">
    <property type="entry name" value="UBIQUITIN_1"/>
    <property type="match status" value="1"/>
</dbReference>
<dbReference type="CDD" id="cd17039">
    <property type="entry name" value="Ubl_ubiquitin_like"/>
    <property type="match status" value="1"/>
</dbReference>
<dbReference type="GO" id="GO:0071818">
    <property type="term" value="C:BAT3 complex"/>
    <property type="evidence" value="ECO:0007669"/>
    <property type="project" value="TreeGrafter"/>
</dbReference>
<dbReference type="Pfam" id="PF00240">
    <property type="entry name" value="ubiquitin"/>
    <property type="match status" value="1"/>
</dbReference>
<dbReference type="AlphaFoldDB" id="A0AAV0EZY0"/>
<dbReference type="PANTHER" id="PTHR15204">
    <property type="entry name" value="LARGE PROLINE-RICH PROTEIN BAG6"/>
    <property type="match status" value="1"/>
</dbReference>
<feature type="compositionally biased region" description="Polar residues" evidence="1">
    <location>
        <begin position="198"/>
        <end position="210"/>
    </location>
</feature>
<reference evidence="4" key="1">
    <citation type="submission" date="2022-07" db="EMBL/GenBank/DDBJ databases">
        <authorList>
            <person name="Macas J."/>
            <person name="Novak P."/>
            <person name="Neumann P."/>
        </authorList>
    </citation>
    <scope>NUCLEOTIDE SEQUENCE</scope>
</reference>
<feature type="region of interest" description="Disordered" evidence="1">
    <location>
        <begin position="257"/>
        <end position="283"/>
    </location>
</feature>